<keyword evidence="3 4" id="KW-0732">Signal</keyword>
<evidence type="ECO:0000256" key="2">
    <source>
        <dbReference type="ARBA" id="ARBA00022448"/>
    </source>
</evidence>
<proteinExistence type="inferred from homology"/>
<comment type="similarity">
    <text evidence="1">Belongs to the bacterial solute-binding protein 1 family.</text>
</comment>
<dbReference type="Pfam" id="PF13416">
    <property type="entry name" value="SBP_bac_8"/>
    <property type="match status" value="1"/>
</dbReference>
<dbReference type="GO" id="GO:0015768">
    <property type="term" value="P:maltose transport"/>
    <property type="evidence" value="ECO:0007669"/>
    <property type="project" value="TreeGrafter"/>
</dbReference>
<dbReference type="EMBL" id="CP116394">
    <property type="protein sequence ID" value="WCE45780.1"/>
    <property type="molecule type" value="Genomic_DNA"/>
</dbReference>
<organism evidence="5 6">
    <name type="scientific">Winkia neuii subsp. anitrata</name>
    <dbReference type="NCBI Taxonomy" id="29318"/>
    <lineage>
        <taxon>Bacteria</taxon>
        <taxon>Bacillati</taxon>
        <taxon>Actinomycetota</taxon>
        <taxon>Actinomycetes</taxon>
        <taxon>Actinomycetales</taxon>
        <taxon>Actinomycetaceae</taxon>
        <taxon>Winkia</taxon>
    </lineage>
</organism>
<dbReference type="PANTHER" id="PTHR30061">
    <property type="entry name" value="MALTOSE-BINDING PERIPLASMIC PROTEIN"/>
    <property type="match status" value="1"/>
</dbReference>
<feature type="signal peptide" evidence="4">
    <location>
        <begin position="1"/>
        <end position="22"/>
    </location>
</feature>
<evidence type="ECO:0000256" key="4">
    <source>
        <dbReference type="SAM" id="SignalP"/>
    </source>
</evidence>
<dbReference type="AlphaFoldDB" id="A0AB38XN58"/>
<accession>A0AB38XN58</accession>
<dbReference type="GO" id="GO:0042956">
    <property type="term" value="P:maltodextrin transmembrane transport"/>
    <property type="evidence" value="ECO:0007669"/>
    <property type="project" value="TreeGrafter"/>
</dbReference>
<protein>
    <submittedName>
        <fullName evidence="5">Extracellular solute-binding protein</fullName>
    </submittedName>
</protein>
<sequence>MGKKKITAAMALLATSALTLSACGSGFDDDNASGSDSKGDGKLSVLIAASGDAEAKSVKDTIAKWADKNGVDTKVDVASDLVQQLAQGFAGGNPPDLFYTSADQFQGYAESGYLQAYGDDLKNKDDFYPSLRDAFTHDGKFYCAPKDFSTLALIINTAEWEKAGLTDADYPKDWDQLKTVAAKLTKGDRPGLTMSPEYQRMGAFLAQAGGGLEKDGKAIASAQGNKKALQYLSDLAKEGSLKLSNQLGSGWGGEAFGKGQAAMVVEGNWVEGALKNDYPDLKYKVVELPAGPAGKATLQFTNCWGLAADSKDKADAKKLAEYLTEAEQQNTFAKDFGVMPSVKSAAEAWKKANPALAAFLDGADYAQNVPTAKGATDVLDELNSKLEQLPNFDIETTLEQTQKDMAAVLK</sequence>
<dbReference type="Proteomes" id="UP001211044">
    <property type="component" value="Chromosome"/>
</dbReference>
<dbReference type="RefSeq" id="WP_004808410.1">
    <property type="nucleotide sequence ID" value="NZ_CP116394.1"/>
</dbReference>
<evidence type="ECO:0000256" key="1">
    <source>
        <dbReference type="ARBA" id="ARBA00008520"/>
    </source>
</evidence>
<dbReference type="SUPFAM" id="SSF53850">
    <property type="entry name" value="Periplasmic binding protein-like II"/>
    <property type="match status" value="1"/>
</dbReference>
<evidence type="ECO:0000313" key="6">
    <source>
        <dbReference type="Proteomes" id="UP001211044"/>
    </source>
</evidence>
<dbReference type="PANTHER" id="PTHR30061:SF50">
    <property type="entry name" value="MALTOSE_MALTODEXTRIN-BINDING PERIPLASMIC PROTEIN"/>
    <property type="match status" value="1"/>
</dbReference>
<evidence type="ECO:0000256" key="3">
    <source>
        <dbReference type="ARBA" id="ARBA00022729"/>
    </source>
</evidence>
<dbReference type="KEGG" id="wne:PIG85_09055"/>
<dbReference type="InterPro" id="IPR006059">
    <property type="entry name" value="SBP"/>
</dbReference>
<reference evidence="5" key="1">
    <citation type="submission" date="2023-01" db="EMBL/GenBank/DDBJ databases">
        <title>Comparative Genomic Analysis of the Clinically-Derived Winkia Strain NY0527 Provides Evidence into the Taxonomic Reassignment of Winkia neuii and Characterizes Their Virulence Traits.</title>
        <authorList>
            <person name="Cai X."/>
            <person name="Peng Y."/>
            <person name="Li M."/>
            <person name="Qiu Y."/>
            <person name="Wang Y."/>
            <person name="Xu L."/>
            <person name="Hou Q."/>
        </authorList>
    </citation>
    <scope>NUCLEOTIDE SEQUENCE</scope>
    <source>
        <strain evidence="5">NY0527</strain>
    </source>
</reference>
<evidence type="ECO:0000313" key="5">
    <source>
        <dbReference type="EMBL" id="WCE45780.1"/>
    </source>
</evidence>
<name>A0AB38XN58_9ACTO</name>
<dbReference type="PROSITE" id="PS51257">
    <property type="entry name" value="PROKAR_LIPOPROTEIN"/>
    <property type="match status" value="1"/>
</dbReference>
<gene>
    <name evidence="5" type="ORF">PIG85_09055</name>
</gene>
<dbReference type="GO" id="GO:0055052">
    <property type="term" value="C:ATP-binding cassette (ABC) transporter complex, substrate-binding subunit-containing"/>
    <property type="evidence" value="ECO:0007669"/>
    <property type="project" value="TreeGrafter"/>
</dbReference>
<dbReference type="GO" id="GO:1901982">
    <property type="term" value="F:maltose binding"/>
    <property type="evidence" value="ECO:0007669"/>
    <property type="project" value="TreeGrafter"/>
</dbReference>
<feature type="chain" id="PRO_5044312183" evidence="4">
    <location>
        <begin position="23"/>
        <end position="410"/>
    </location>
</feature>
<keyword evidence="2" id="KW-0813">Transport</keyword>
<dbReference type="Gene3D" id="3.40.190.10">
    <property type="entry name" value="Periplasmic binding protein-like II"/>
    <property type="match status" value="1"/>
</dbReference>